<dbReference type="EMBL" id="JACXAE010000040">
    <property type="protein sequence ID" value="MBD2772580.1"/>
    <property type="molecule type" value="Genomic_DNA"/>
</dbReference>
<keyword evidence="1" id="KW-0812">Transmembrane</keyword>
<dbReference type="PANTHER" id="PTHR39338">
    <property type="entry name" value="BLL5662 PROTEIN-RELATED"/>
    <property type="match status" value="1"/>
</dbReference>
<evidence type="ECO:0000313" key="2">
    <source>
        <dbReference type="EMBL" id="MBD2772580.1"/>
    </source>
</evidence>
<proteinExistence type="predicted"/>
<accession>A0A8J6XBZ6</accession>
<dbReference type="AlphaFoldDB" id="A0A8J6XBZ6"/>
<sequence>MNKMPLLELFTSLREAGLPLGVGEYQVVLQALQAGFGIADRNSLVQLCCALWVKSPEEKRIFNHYFDRLIPEETVSENCHPKIVPRTIEITEPCSKNSQHRLRRNLIIGGMILGGSVILVRAGIFAANNIPLISTSPSPNIEQPLTINPPEPETPQPTQTQPIVSDITIYLVVVIILFFVYTLLVLTLVGIDLWMGRRRATHPVSYKPIPPESQLSDFLSSELIKQIDDEVQILRTGTQSVGTEDISNSVAAYFPVSRRQMKQSWRYLRCLVREGPVVELDLIATVNQIGRQGILLNPVLVPRRINRTQLLLLVDQDGSMLPFHTISRRLVETALQGGRLGRAGVYYFHNCPTKYFYHDSARLESEQIDTVLAQLNQSQAVALIFSDAGAVRGSFNPERHRLTKIFLEGLRKQVRYIAWLNPMPKLRWVNTTAQEIARLVPMFEINRQGLDSAIGALRGRYYNQ</sequence>
<gene>
    <name evidence="2" type="ORF">ICL16_10960</name>
</gene>
<keyword evidence="1" id="KW-1133">Transmembrane helix</keyword>
<comment type="caution">
    <text evidence="2">The sequence shown here is derived from an EMBL/GenBank/DDBJ whole genome shotgun (WGS) entry which is preliminary data.</text>
</comment>
<dbReference type="Proteomes" id="UP000629098">
    <property type="component" value="Unassembled WGS sequence"/>
</dbReference>
<evidence type="ECO:0008006" key="4">
    <source>
        <dbReference type="Google" id="ProtNLM"/>
    </source>
</evidence>
<keyword evidence="1" id="KW-0472">Membrane</keyword>
<organism evidence="2 3">
    <name type="scientific">Iningainema tapete BLCC-T55</name>
    <dbReference type="NCBI Taxonomy" id="2748662"/>
    <lineage>
        <taxon>Bacteria</taxon>
        <taxon>Bacillati</taxon>
        <taxon>Cyanobacteriota</taxon>
        <taxon>Cyanophyceae</taxon>
        <taxon>Nostocales</taxon>
        <taxon>Scytonemataceae</taxon>
        <taxon>Iningainema tapete</taxon>
    </lineage>
</organism>
<reference evidence="2" key="1">
    <citation type="submission" date="2020-09" db="EMBL/GenBank/DDBJ databases">
        <title>Iningainema tapete sp. nov. (Scytonemataceae, Cyanobacteria) from greenhouses in central Florida (USA) produces two types of nodularin with biosynthetic potential for microcystin-LR and anabaenopeptins.</title>
        <authorList>
            <person name="Berthold D.E."/>
            <person name="Lefler F.W."/>
            <person name="Huang I.-S."/>
            <person name="Abdulla H."/>
            <person name="Zimba P.V."/>
            <person name="Laughinghouse H.D. IV."/>
        </authorList>
    </citation>
    <scope>NUCLEOTIDE SEQUENCE</scope>
    <source>
        <strain evidence="2">BLCCT55</strain>
    </source>
</reference>
<name>A0A8J6XBZ6_9CYAN</name>
<dbReference type="RefSeq" id="WP_190827301.1">
    <property type="nucleotide sequence ID" value="NZ_CAWPPI010000040.1"/>
</dbReference>
<keyword evidence="3" id="KW-1185">Reference proteome</keyword>
<feature type="transmembrane region" description="Helical" evidence="1">
    <location>
        <begin position="167"/>
        <end position="189"/>
    </location>
</feature>
<dbReference type="PANTHER" id="PTHR39338:SF7">
    <property type="entry name" value="BLL6692 PROTEIN"/>
    <property type="match status" value="1"/>
</dbReference>
<protein>
    <recommendedName>
        <fullName evidence="4">VWA containing CoxE family protein</fullName>
    </recommendedName>
</protein>
<feature type="transmembrane region" description="Helical" evidence="1">
    <location>
        <begin position="106"/>
        <end position="127"/>
    </location>
</feature>
<evidence type="ECO:0000313" key="3">
    <source>
        <dbReference type="Proteomes" id="UP000629098"/>
    </source>
</evidence>
<evidence type="ECO:0000256" key="1">
    <source>
        <dbReference type="SAM" id="Phobius"/>
    </source>
</evidence>